<dbReference type="EMBL" id="GBRH01159604">
    <property type="protein sequence ID" value="JAE38292.1"/>
    <property type="molecule type" value="Transcribed_RNA"/>
</dbReference>
<organism evidence="1">
    <name type="scientific">Arundo donax</name>
    <name type="common">Giant reed</name>
    <name type="synonym">Donax arundinaceus</name>
    <dbReference type="NCBI Taxonomy" id="35708"/>
    <lineage>
        <taxon>Eukaryota</taxon>
        <taxon>Viridiplantae</taxon>
        <taxon>Streptophyta</taxon>
        <taxon>Embryophyta</taxon>
        <taxon>Tracheophyta</taxon>
        <taxon>Spermatophyta</taxon>
        <taxon>Magnoliopsida</taxon>
        <taxon>Liliopsida</taxon>
        <taxon>Poales</taxon>
        <taxon>Poaceae</taxon>
        <taxon>PACMAD clade</taxon>
        <taxon>Arundinoideae</taxon>
        <taxon>Arundineae</taxon>
        <taxon>Arundo</taxon>
    </lineage>
</organism>
<protein>
    <submittedName>
        <fullName evidence="1">Uncharacterized protein</fullName>
    </submittedName>
</protein>
<sequence length="52" mass="5869">MQNQRAQYNHEPSFSATDELTGHIIDHDSVQSQPTSAHHRCGLVHCGGMWRP</sequence>
<accession>A0A0A9HNI3</accession>
<name>A0A0A9HNI3_ARUDO</name>
<dbReference type="AlphaFoldDB" id="A0A0A9HNI3"/>
<reference evidence="1" key="2">
    <citation type="journal article" date="2015" name="Data Brief">
        <title>Shoot transcriptome of the giant reed, Arundo donax.</title>
        <authorList>
            <person name="Barrero R.A."/>
            <person name="Guerrero F.D."/>
            <person name="Moolhuijzen P."/>
            <person name="Goolsby J.A."/>
            <person name="Tidwell J."/>
            <person name="Bellgard S.E."/>
            <person name="Bellgard M.I."/>
        </authorList>
    </citation>
    <scope>NUCLEOTIDE SEQUENCE</scope>
    <source>
        <tissue evidence="1">Shoot tissue taken approximately 20 cm above the soil surface</tissue>
    </source>
</reference>
<evidence type="ECO:0000313" key="1">
    <source>
        <dbReference type="EMBL" id="JAE38292.1"/>
    </source>
</evidence>
<reference evidence="1" key="1">
    <citation type="submission" date="2014-09" db="EMBL/GenBank/DDBJ databases">
        <authorList>
            <person name="Magalhaes I.L.F."/>
            <person name="Oliveira U."/>
            <person name="Santos F.R."/>
            <person name="Vidigal T.H.D.A."/>
            <person name="Brescovit A.D."/>
            <person name="Santos A.J."/>
        </authorList>
    </citation>
    <scope>NUCLEOTIDE SEQUENCE</scope>
    <source>
        <tissue evidence="1">Shoot tissue taken approximately 20 cm above the soil surface</tissue>
    </source>
</reference>
<proteinExistence type="predicted"/>